<dbReference type="eggNOG" id="ENOG502T7N3">
    <property type="taxonomic scope" value="Eukaryota"/>
</dbReference>
<dbReference type="EMBL" id="JMSE01001615">
    <property type="protein sequence ID" value="KDN59735.1"/>
    <property type="molecule type" value="Genomic_DNA"/>
</dbReference>
<keyword evidence="4" id="KW-1185">Reference proteome</keyword>
<evidence type="ECO:0000313" key="3">
    <source>
        <dbReference type="EMBL" id="KDN59735.1"/>
    </source>
</evidence>
<proteinExistence type="predicted"/>
<name>A0A066X172_COLSU</name>
<feature type="region of interest" description="Disordered" evidence="1">
    <location>
        <begin position="98"/>
        <end position="138"/>
    </location>
</feature>
<feature type="region of interest" description="Disordered" evidence="1">
    <location>
        <begin position="10"/>
        <end position="40"/>
    </location>
</feature>
<dbReference type="InterPro" id="IPR001005">
    <property type="entry name" value="SANT/Myb"/>
</dbReference>
<organism evidence="3 4">
    <name type="scientific">Colletotrichum sublineola</name>
    <name type="common">Sorghum anthracnose fungus</name>
    <dbReference type="NCBI Taxonomy" id="1173701"/>
    <lineage>
        <taxon>Eukaryota</taxon>
        <taxon>Fungi</taxon>
        <taxon>Dikarya</taxon>
        <taxon>Ascomycota</taxon>
        <taxon>Pezizomycotina</taxon>
        <taxon>Sordariomycetes</taxon>
        <taxon>Hypocreomycetidae</taxon>
        <taxon>Glomerellales</taxon>
        <taxon>Glomerellaceae</taxon>
        <taxon>Colletotrichum</taxon>
        <taxon>Colletotrichum graminicola species complex</taxon>
    </lineage>
</organism>
<dbReference type="OrthoDB" id="4841522at2759"/>
<feature type="compositionally biased region" description="Basic and acidic residues" evidence="1">
    <location>
        <begin position="319"/>
        <end position="329"/>
    </location>
</feature>
<feature type="compositionally biased region" description="Basic residues" evidence="1">
    <location>
        <begin position="342"/>
        <end position="351"/>
    </location>
</feature>
<feature type="compositionally biased region" description="Pro residues" evidence="1">
    <location>
        <begin position="231"/>
        <end position="254"/>
    </location>
</feature>
<sequence>MGVTLDNIRFYKPPTPVVPQRAPKETGQRRSSTNPSIIGDVDIQPAMGSYTHHGAASLSFEPSGLALEDHMERVNDMLPPGGSTSSSIVGDFILETTPSVPVKEPTASGTPSENGTARTSATGSLIKSPFPTASRPFTLTEGLTDSLQLEANMAGPQPTGGRAESTPDTTPEMHNRDATSPFKQEQQLGNLRDEDGPDVTAKPHSSSRMSSPAPQWVLGCQDAICISSTAPPSPGPPSPGPPSPGPPSPGPPCSGPSTSALRRSRRVQVPAGGYAEVDSDGESNADEGVNMSSYDRPCARSSLLGSPGPLGNKRRKRCFHEEPARENSRSKRFCGSQDTSTHKSKTRRSRRIATDMEAIGVVNPQQWESASGEEQSADYDVHATFDEFPLPSTPLRNFVLQRTIVGHVITYTLQWEQVKPCNRYQSAPEVLQSSRPSSPKPDVTPLPTRHRQAFSKDEDQLLQNLREKDYSWKEIHSQFSEKFPGRTQGALQVRYSTKLNR</sequence>
<dbReference type="HOGENOM" id="CLU_544020_0_0_1"/>
<feature type="region of interest" description="Disordered" evidence="1">
    <location>
        <begin position="151"/>
        <end position="357"/>
    </location>
</feature>
<reference evidence="4" key="1">
    <citation type="journal article" date="2014" name="Genome Announc.">
        <title>Draft genome sequence of Colletotrichum sublineola, a destructive pathogen of cultivated sorghum.</title>
        <authorList>
            <person name="Baroncelli R."/>
            <person name="Sanz-Martin J.M."/>
            <person name="Rech G.E."/>
            <person name="Sukno S.A."/>
            <person name="Thon M.R."/>
        </authorList>
    </citation>
    <scope>NUCLEOTIDE SEQUENCE [LARGE SCALE GENOMIC DNA]</scope>
    <source>
        <strain evidence="4">TX430BB</strain>
    </source>
</reference>
<evidence type="ECO:0000313" key="4">
    <source>
        <dbReference type="Proteomes" id="UP000027238"/>
    </source>
</evidence>
<accession>A0A066X172</accession>
<dbReference type="AlphaFoldDB" id="A0A066X172"/>
<dbReference type="Proteomes" id="UP000027238">
    <property type="component" value="Unassembled WGS sequence"/>
</dbReference>
<evidence type="ECO:0000259" key="2">
    <source>
        <dbReference type="PROSITE" id="PS50090"/>
    </source>
</evidence>
<gene>
    <name evidence="3" type="ORF">CSUB01_12328</name>
</gene>
<dbReference type="STRING" id="1173701.A0A066X172"/>
<protein>
    <recommendedName>
        <fullName evidence="2">Myb-like domain-containing protein</fullName>
    </recommendedName>
</protein>
<feature type="domain" description="Myb-like" evidence="2">
    <location>
        <begin position="446"/>
        <end position="499"/>
    </location>
</feature>
<comment type="caution">
    <text evidence="3">The sequence shown here is derived from an EMBL/GenBank/DDBJ whole genome shotgun (WGS) entry which is preliminary data.</text>
</comment>
<dbReference type="PROSITE" id="PS50090">
    <property type="entry name" value="MYB_LIKE"/>
    <property type="match status" value="1"/>
</dbReference>
<dbReference type="OMA" id="FHEEPAR"/>
<feature type="region of interest" description="Disordered" evidence="1">
    <location>
        <begin position="427"/>
        <end position="448"/>
    </location>
</feature>
<evidence type="ECO:0000256" key="1">
    <source>
        <dbReference type="SAM" id="MobiDB-lite"/>
    </source>
</evidence>
<feature type="compositionally biased region" description="Polar residues" evidence="1">
    <location>
        <begin position="203"/>
        <end position="213"/>
    </location>
</feature>
<feature type="compositionally biased region" description="Polar residues" evidence="1">
    <location>
        <begin position="107"/>
        <end position="125"/>
    </location>
</feature>
<dbReference type="Pfam" id="PF13921">
    <property type="entry name" value="Myb_DNA-bind_6"/>
    <property type="match status" value="1"/>
</dbReference>